<feature type="domain" description="RRM" evidence="12">
    <location>
        <begin position="18"/>
        <end position="95"/>
    </location>
</feature>
<dbReference type="InterPro" id="IPR050666">
    <property type="entry name" value="ESRP"/>
</dbReference>
<keyword evidence="7" id="KW-0007">Acetylation</keyword>
<evidence type="ECO:0000256" key="8">
    <source>
        <dbReference type="ARBA" id="ARBA00023242"/>
    </source>
</evidence>
<evidence type="ECO:0000256" key="4">
    <source>
        <dbReference type="ARBA" id="ARBA00022737"/>
    </source>
</evidence>
<organism evidence="13 14">
    <name type="scientific">Crocodylus porosus</name>
    <name type="common">Saltwater crocodile</name>
    <name type="synonym">Estuarine crocodile</name>
    <dbReference type="NCBI Taxonomy" id="8502"/>
    <lineage>
        <taxon>Eukaryota</taxon>
        <taxon>Metazoa</taxon>
        <taxon>Chordata</taxon>
        <taxon>Craniata</taxon>
        <taxon>Vertebrata</taxon>
        <taxon>Euteleostomi</taxon>
        <taxon>Archelosauria</taxon>
        <taxon>Archosauria</taxon>
        <taxon>Crocodylia</taxon>
        <taxon>Longirostres</taxon>
        <taxon>Crocodylidae</taxon>
        <taxon>Crocodylus</taxon>
    </lineage>
</organism>
<dbReference type="GO" id="GO:0003723">
    <property type="term" value="F:RNA binding"/>
    <property type="evidence" value="ECO:0007669"/>
    <property type="project" value="UniProtKB-UniRule"/>
</dbReference>
<reference evidence="13" key="2">
    <citation type="submission" date="2025-09" db="UniProtKB">
        <authorList>
            <consortium name="Ensembl"/>
        </authorList>
    </citation>
    <scope>IDENTIFICATION</scope>
</reference>
<evidence type="ECO:0000256" key="10">
    <source>
        <dbReference type="PROSITE-ProRule" id="PRU00176"/>
    </source>
</evidence>
<dbReference type="GO" id="GO:0005634">
    <property type="term" value="C:nucleus"/>
    <property type="evidence" value="ECO:0007669"/>
    <property type="project" value="UniProtKB-SubCell"/>
</dbReference>
<dbReference type="Ensembl" id="ENSCPRT00005010318.1">
    <property type="protein sequence ID" value="ENSCPRP00005008760.1"/>
    <property type="gene ID" value="ENSCPRG00005006263.1"/>
</dbReference>
<dbReference type="InterPro" id="IPR000504">
    <property type="entry name" value="RRM_dom"/>
</dbReference>
<dbReference type="GeneTree" id="ENSGT00940000157720"/>
<keyword evidence="5" id="KW-0832">Ubl conjugation</keyword>
<evidence type="ECO:0000256" key="3">
    <source>
        <dbReference type="ARBA" id="ARBA00022553"/>
    </source>
</evidence>
<name>A0A7M4EES1_CROPO</name>
<evidence type="ECO:0000313" key="14">
    <source>
        <dbReference type="Proteomes" id="UP000594220"/>
    </source>
</evidence>
<feature type="region of interest" description="Disordered" evidence="11">
    <location>
        <begin position="101"/>
        <end position="123"/>
    </location>
</feature>
<dbReference type="AlphaFoldDB" id="A0A7M4EES1"/>
<keyword evidence="8" id="KW-0539">Nucleus</keyword>
<keyword evidence="3" id="KW-0597">Phosphoprotein</keyword>
<proteinExistence type="predicted"/>
<dbReference type="FunFam" id="3.30.70.330:FF:000031">
    <property type="entry name" value="Heterogeneous nuclear ribonucleoprotein h3 isoform"/>
    <property type="match status" value="1"/>
</dbReference>
<protein>
    <submittedName>
        <fullName evidence="13">Heteroous nuclear ribonucleoprotein H3</fullName>
    </submittedName>
</protein>
<dbReference type="PANTHER" id="PTHR13976">
    <property type="entry name" value="HETEROGENEOUS NUCLEAR RIBONUCLEOPROTEIN-RELATED"/>
    <property type="match status" value="1"/>
</dbReference>
<evidence type="ECO:0000256" key="9">
    <source>
        <dbReference type="ARBA" id="ARBA00023274"/>
    </source>
</evidence>
<dbReference type="Pfam" id="PF00076">
    <property type="entry name" value="RRM_1"/>
    <property type="match status" value="1"/>
</dbReference>
<keyword evidence="9" id="KW-0687">Ribonucleoprotein</keyword>
<evidence type="ECO:0000256" key="7">
    <source>
        <dbReference type="ARBA" id="ARBA00022990"/>
    </source>
</evidence>
<accession>A0A7M4EES1</accession>
<keyword evidence="2" id="KW-1017">Isopeptide bond</keyword>
<dbReference type="InterPro" id="IPR035979">
    <property type="entry name" value="RBD_domain_sf"/>
</dbReference>
<sequence>MDWSGKHNGPNDASNDGTVVRLRGLPFGCSKEEIVQFFQGLEIVPNGITLTLDYQGRSTGEAFVQFASKEIAENALGKHKERIGHRYIEIFKSSKSEIRGFYDPPRRMMGQQRPGPYDRPIGGRGGYYGAGRGSMYDRMRRGGGGYDGGMFHIDIGADGRATGEADVEFVTHEDAVAAMSKDKNHMQHRYIELFLNSTAGGGSGMGGYGRDGMDQGGYGSVGRMGMGSNYSGGYGTPDGLGGYSRGSGNSGGYYGQGSMSSGGWRGMY</sequence>
<keyword evidence="4" id="KW-0677">Repeat</keyword>
<evidence type="ECO:0000256" key="6">
    <source>
        <dbReference type="ARBA" id="ARBA00022884"/>
    </source>
</evidence>
<keyword evidence="6 10" id="KW-0694">RNA-binding</keyword>
<dbReference type="Proteomes" id="UP000594220">
    <property type="component" value="Unplaced"/>
</dbReference>
<evidence type="ECO:0000313" key="13">
    <source>
        <dbReference type="Ensembl" id="ENSCPRP00005008760.1"/>
    </source>
</evidence>
<evidence type="ECO:0000256" key="5">
    <source>
        <dbReference type="ARBA" id="ARBA00022843"/>
    </source>
</evidence>
<comment type="subcellular location">
    <subcellularLocation>
        <location evidence="1">Nucleus</location>
    </subcellularLocation>
</comment>
<evidence type="ECO:0000256" key="1">
    <source>
        <dbReference type="ARBA" id="ARBA00004123"/>
    </source>
</evidence>
<dbReference type="Gene3D" id="3.30.70.330">
    <property type="match status" value="2"/>
</dbReference>
<evidence type="ECO:0000259" key="12">
    <source>
        <dbReference type="PROSITE" id="PS50102"/>
    </source>
</evidence>
<keyword evidence="14" id="KW-1185">Reference proteome</keyword>
<evidence type="ECO:0000256" key="2">
    <source>
        <dbReference type="ARBA" id="ARBA00022499"/>
    </source>
</evidence>
<dbReference type="InterPro" id="IPR012677">
    <property type="entry name" value="Nucleotide-bd_a/b_plait_sf"/>
</dbReference>
<dbReference type="SMART" id="SM00360">
    <property type="entry name" value="RRM"/>
    <property type="match status" value="1"/>
</dbReference>
<dbReference type="GO" id="GO:1990904">
    <property type="term" value="C:ribonucleoprotein complex"/>
    <property type="evidence" value="ECO:0007669"/>
    <property type="project" value="UniProtKB-KW"/>
</dbReference>
<reference evidence="13" key="1">
    <citation type="submission" date="2025-08" db="UniProtKB">
        <authorList>
            <consortium name="Ensembl"/>
        </authorList>
    </citation>
    <scope>IDENTIFICATION</scope>
</reference>
<dbReference type="PROSITE" id="PS50102">
    <property type="entry name" value="RRM"/>
    <property type="match status" value="1"/>
</dbReference>
<evidence type="ECO:0000256" key="11">
    <source>
        <dbReference type="SAM" id="MobiDB-lite"/>
    </source>
</evidence>
<gene>
    <name evidence="13" type="primary">HNRNPH3</name>
</gene>
<dbReference type="SUPFAM" id="SSF54928">
    <property type="entry name" value="RNA-binding domain, RBD"/>
    <property type="match status" value="2"/>
</dbReference>